<evidence type="ECO:0000256" key="3">
    <source>
        <dbReference type="SAM" id="MobiDB-lite"/>
    </source>
</evidence>
<dbReference type="EMBL" id="CADEPM010000001">
    <property type="protein sequence ID" value="CAB3398853.1"/>
    <property type="molecule type" value="Genomic_DNA"/>
</dbReference>
<dbReference type="GO" id="GO:0006357">
    <property type="term" value="P:regulation of transcription by RNA polymerase II"/>
    <property type="evidence" value="ECO:0007669"/>
    <property type="project" value="InterPro"/>
</dbReference>
<protein>
    <recommendedName>
        <fullName evidence="4">Cyclin-like domain-containing protein</fullName>
    </recommendedName>
</protein>
<dbReference type="InterPro" id="IPR036915">
    <property type="entry name" value="Cyclin-like_sf"/>
</dbReference>
<feature type="domain" description="Cyclin-like" evidence="4">
    <location>
        <begin position="238"/>
        <end position="326"/>
    </location>
</feature>
<dbReference type="OrthoDB" id="10264655at2759"/>
<evidence type="ECO:0000313" key="5">
    <source>
        <dbReference type="EMBL" id="CAB3398853.1"/>
    </source>
</evidence>
<dbReference type="PANTHER" id="PTHR10026">
    <property type="entry name" value="CYCLIN"/>
    <property type="match status" value="1"/>
</dbReference>
<evidence type="ECO:0000313" key="6">
    <source>
        <dbReference type="Proteomes" id="UP000494206"/>
    </source>
</evidence>
<keyword evidence="1 2" id="KW-0195">Cyclin</keyword>
<organism evidence="5 6">
    <name type="scientific">Caenorhabditis bovis</name>
    <dbReference type="NCBI Taxonomy" id="2654633"/>
    <lineage>
        <taxon>Eukaryota</taxon>
        <taxon>Metazoa</taxon>
        <taxon>Ecdysozoa</taxon>
        <taxon>Nematoda</taxon>
        <taxon>Chromadorea</taxon>
        <taxon>Rhabditida</taxon>
        <taxon>Rhabditina</taxon>
        <taxon>Rhabditomorpha</taxon>
        <taxon>Rhabditoidea</taxon>
        <taxon>Rhabditidae</taxon>
        <taxon>Peloderinae</taxon>
        <taxon>Caenorhabditis</taxon>
    </lineage>
</organism>
<dbReference type="SMART" id="SM00385">
    <property type="entry name" value="CYCLIN"/>
    <property type="match status" value="2"/>
</dbReference>
<dbReference type="InterPro" id="IPR043198">
    <property type="entry name" value="Cyclin/Ssn8"/>
</dbReference>
<evidence type="ECO:0000256" key="1">
    <source>
        <dbReference type="ARBA" id="ARBA00023127"/>
    </source>
</evidence>
<name>A0A8S1EDR2_9PELO</name>
<dbReference type="Pfam" id="PF00134">
    <property type="entry name" value="Cyclin_N"/>
    <property type="match status" value="1"/>
</dbReference>
<dbReference type="FunFam" id="1.10.472.10:FF:000315">
    <property type="entry name" value="RNA polymerase II holoenzyme cyclin-like subunit"/>
    <property type="match status" value="1"/>
</dbReference>
<dbReference type="AlphaFoldDB" id="A0A8S1EDR2"/>
<keyword evidence="6" id="KW-1185">Reference proteome</keyword>
<comment type="caution">
    <text evidence="5">The sequence shown here is derived from an EMBL/GenBank/DDBJ whole genome shotgun (WGS) entry which is preliminary data.</text>
</comment>
<proteinExistence type="inferred from homology"/>
<feature type="compositionally biased region" description="Basic and acidic residues" evidence="3">
    <location>
        <begin position="369"/>
        <end position="441"/>
    </location>
</feature>
<evidence type="ECO:0000256" key="2">
    <source>
        <dbReference type="RuleBase" id="RU000383"/>
    </source>
</evidence>
<dbReference type="Proteomes" id="UP000494206">
    <property type="component" value="Unassembled WGS sequence"/>
</dbReference>
<dbReference type="InterPro" id="IPR013763">
    <property type="entry name" value="Cyclin-like_dom"/>
</dbReference>
<dbReference type="SUPFAM" id="SSF47954">
    <property type="entry name" value="Cyclin-like"/>
    <property type="match status" value="2"/>
</dbReference>
<feature type="compositionally biased region" description="Basic and acidic residues" evidence="3">
    <location>
        <begin position="453"/>
        <end position="471"/>
    </location>
</feature>
<evidence type="ECO:0000259" key="4">
    <source>
        <dbReference type="SMART" id="SM00385"/>
    </source>
</evidence>
<accession>A0A8S1EDR2</accession>
<dbReference type="InterPro" id="IPR006671">
    <property type="entry name" value="Cyclin_N"/>
</dbReference>
<feature type="domain" description="Cyclin-like" evidence="4">
    <location>
        <begin position="111"/>
        <end position="225"/>
    </location>
</feature>
<dbReference type="CDD" id="cd20533">
    <property type="entry name" value="CYCLIN_CCNL_rpt2"/>
    <property type="match status" value="1"/>
</dbReference>
<feature type="region of interest" description="Disordered" evidence="3">
    <location>
        <begin position="369"/>
        <end position="487"/>
    </location>
</feature>
<comment type="similarity">
    <text evidence="2">Belongs to the cyclin family.</text>
</comment>
<sequence>MASVLEMRRIVEAKVQTMIRQNPKPVEEKNAAVAKKDDEDQFITDDKQKENLEIKPSSFGWRPIYSRVDINCDKWLLTLDENSREKLENPPSLADGLSKEIEAELRYLGCELIQQGAIMLRLPQTAAATGQIIFQRFYYQKSFVKYYFEHAVMACLLLASKIEEEPRRNRDVFNAFHRLEKLHRIQQHGHPITKETTRGLKVPLLDQTYVRAKNNMILMERRILATLGFVVHVKHPHRLIVAYCHALGLTNSRNDVLQKAWSYMNDGLRTDIFMRYTSETIACACIFLAARTVDNPIALPSTPFNWFEAFDTSDRDVQAISMQLLRLYSRKRIPNWPRINAELDKLREAINKGKAAEKAKELAEKFEKANAEERKENGNRKESPERDSKRDRHRERDRDRKEKSSRRKSAERDRDYGRDRDRKDRRKDRDRNERRDKDRREKDRRKRSRSRSKSRERNKEKSKNRDRDLILGKRYRRDSPSPIRSKR</sequence>
<feature type="compositionally biased region" description="Basic residues" evidence="3">
    <location>
        <begin position="442"/>
        <end position="452"/>
    </location>
</feature>
<dbReference type="CDD" id="cd20532">
    <property type="entry name" value="CYCLIN_CCNL_rpt1"/>
    <property type="match status" value="1"/>
</dbReference>
<dbReference type="Gene3D" id="1.10.472.10">
    <property type="entry name" value="Cyclin-like"/>
    <property type="match status" value="2"/>
</dbReference>
<dbReference type="FunFam" id="1.10.472.10:FF:000108">
    <property type="entry name" value="Cyclin-dependent protein kinase regulator, putative"/>
    <property type="match status" value="1"/>
</dbReference>
<gene>
    <name evidence="5" type="ORF">CBOVIS_LOCUS2087</name>
</gene>
<dbReference type="Pfam" id="PF21797">
    <property type="entry name" value="CycT2-like_C"/>
    <property type="match status" value="1"/>
</dbReference>
<reference evidence="5 6" key="1">
    <citation type="submission" date="2020-04" db="EMBL/GenBank/DDBJ databases">
        <authorList>
            <person name="Laetsch R D."/>
            <person name="Stevens L."/>
            <person name="Kumar S."/>
            <person name="Blaxter L. M."/>
        </authorList>
    </citation>
    <scope>NUCLEOTIDE SEQUENCE [LARGE SCALE GENOMIC DNA]</scope>
</reference>
<dbReference type="GO" id="GO:0016538">
    <property type="term" value="F:cyclin-dependent protein serine/threonine kinase regulator activity"/>
    <property type="evidence" value="ECO:0007669"/>
    <property type="project" value="InterPro"/>
</dbReference>